<name>A0A7J7Y079_MYOMY</name>
<proteinExistence type="predicted"/>
<reference evidence="1 2" key="1">
    <citation type="journal article" date="2020" name="Nature">
        <title>Six reference-quality genomes reveal evolution of bat adaptations.</title>
        <authorList>
            <person name="Jebb D."/>
            <person name="Huang Z."/>
            <person name="Pippel M."/>
            <person name="Hughes G.M."/>
            <person name="Lavrichenko K."/>
            <person name="Devanna P."/>
            <person name="Winkler S."/>
            <person name="Jermiin L.S."/>
            <person name="Skirmuntt E.C."/>
            <person name="Katzourakis A."/>
            <person name="Burkitt-Gray L."/>
            <person name="Ray D.A."/>
            <person name="Sullivan K.A.M."/>
            <person name="Roscito J.G."/>
            <person name="Kirilenko B.M."/>
            <person name="Davalos L.M."/>
            <person name="Corthals A.P."/>
            <person name="Power M.L."/>
            <person name="Jones G."/>
            <person name="Ransome R.D."/>
            <person name="Dechmann D.K.N."/>
            <person name="Locatelli A.G."/>
            <person name="Puechmaille S.J."/>
            <person name="Fedrigo O."/>
            <person name="Jarvis E.D."/>
            <person name="Hiller M."/>
            <person name="Vernes S.C."/>
            <person name="Myers E.W."/>
            <person name="Teeling E.C."/>
        </authorList>
    </citation>
    <scope>NUCLEOTIDE SEQUENCE [LARGE SCALE GENOMIC DNA]</scope>
    <source>
        <strain evidence="1">MMyoMyo1</strain>
        <tissue evidence="1">Flight muscle</tissue>
    </source>
</reference>
<dbReference type="PANTHER" id="PTHR31635:SF196">
    <property type="entry name" value="REVERSE TRANSCRIPTASE DOMAIN-CONTAINING PROTEIN-RELATED"/>
    <property type="match status" value="1"/>
</dbReference>
<dbReference type="AlphaFoldDB" id="A0A7J7Y079"/>
<accession>A0A7J7Y079</accession>
<sequence length="132" mass="15918">MSYQKGKLRIQSHFQIHKIIKCLGINLTRDVKDLYLENYTTLKKEIEEDTNMWKHIPCSWVGRINIIKTPILPKIIYRVHSIPIKIPMMNFTKLEQILQKCIWKHKKCQIATAILRKKKQIWRNHATCYQIY</sequence>
<evidence type="ECO:0000313" key="1">
    <source>
        <dbReference type="EMBL" id="KAF6355214.1"/>
    </source>
</evidence>
<dbReference type="EMBL" id="JABWUV010000005">
    <property type="protein sequence ID" value="KAF6355214.1"/>
    <property type="molecule type" value="Genomic_DNA"/>
</dbReference>
<dbReference type="PANTHER" id="PTHR31635">
    <property type="entry name" value="REVERSE TRANSCRIPTASE DOMAIN-CONTAINING PROTEIN-RELATED"/>
    <property type="match status" value="1"/>
</dbReference>
<organism evidence="1 2">
    <name type="scientific">Myotis myotis</name>
    <name type="common">Greater mouse-eared bat</name>
    <name type="synonym">Vespertilio myotis</name>
    <dbReference type="NCBI Taxonomy" id="51298"/>
    <lineage>
        <taxon>Eukaryota</taxon>
        <taxon>Metazoa</taxon>
        <taxon>Chordata</taxon>
        <taxon>Craniata</taxon>
        <taxon>Vertebrata</taxon>
        <taxon>Euteleostomi</taxon>
        <taxon>Mammalia</taxon>
        <taxon>Eutheria</taxon>
        <taxon>Laurasiatheria</taxon>
        <taxon>Chiroptera</taxon>
        <taxon>Yangochiroptera</taxon>
        <taxon>Vespertilionidae</taxon>
        <taxon>Myotis</taxon>
    </lineage>
</organism>
<comment type="caution">
    <text evidence="1">The sequence shown here is derived from an EMBL/GenBank/DDBJ whole genome shotgun (WGS) entry which is preliminary data.</text>
</comment>
<gene>
    <name evidence="1" type="ORF">mMyoMyo1_011403</name>
</gene>
<protein>
    <submittedName>
        <fullName evidence="1">Uncharacterized protein</fullName>
    </submittedName>
</protein>
<evidence type="ECO:0000313" key="2">
    <source>
        <dbReference type="Proteomes" id="UP000527355"/>
    </source>
</evidence>
<keyword evidence="2" id="KW-1185">Reference proteome</keyword>
<dbReference type="Proteomes" id="UP000527355">
    <property type="component" value="Unassembled WGS sequence"/>
</dbReference>